<name>A0AAD7I6Q0_9AGAR</name>
<dbReference type="EMBL" id="JARKIB010000126">
    <property type="protein sequence ID" value="KAJ7735480.1"/>
    <property type="molecule type" value="Genomic_DNA"/>
</dbReference>
<dbReference type="AlphaFoldDB" id="A0AAD7I6Q0"/>
<organism evidence="3 4">
    <name type="scientific">Mycena metata</name>
    <dbReference type="NCBI Taxonomy" id="1033252"/>
    <lineage>
        <taxon>Eukaryota</taxon>
        <taxon>Fungi</taxon>
        <taxon>Dikarya</taxon>
        <taxon>Basidiomycota</taxon>
        <taxon>Agaricomycotina</taxon>
        <taxon>Agaricomycetes</taxon>
        <taxon>Agaricomycetidae</taxon>
        <taxon>Agaricales</taxon>
        <taxon>Marasmiineae</taxon>
        <taxon>Mycenaceae</taxon>
        <taxon>Mycena</taxon>
    </lineage>
</organism>
<proteinExistence type="predicted"/>
<keyword evidence="2" id="KW-0472">Membrane</keyword>
<protein>
    <submittedName>
        <fullName evidence="3">Uncharacterized protein</fullName>
    </submittedName>
</protein>
<sequence length="99" mass="11289">MSTERDMLQNKNAVHLRCALGLAMQNFLYIAGMQWSRVYLRRAQEKADARVVNKSTPTLPRVFVSHRASVSFGWASPSRRADSGTIQHRRAPRKYATGR</sequence>
<keyword evidence="4" id="KW-1185">Reference proteome</keyword>
<accession>A0AAD7I6Q0</accession>
<keyword evidence="2" id="KW-1133">Transmembrane helix</keyword>
<evidence type="ECO:0000256" key="1">
    <source>
        <dbReference type="SAM" id="MobiDB-lite"/>
    </source>
</evidence>
<comment type="caution">
    <text evidence="3">The sequence shown here is derived from an EMBL/GenBank/DDBJ whole genome shotgun (WGS) entry which is preliminary data.</text>
</comment>
<dbReference type="Proteomes" id="UP001215598">
    <property type="component" value="Unassembled WGS sequence"/>
</dbReference>
<evidence type="ECO:0000256" key="2">
    <source>
        <dbReference type="SAM" id="Phobius"/>
    </source>
</evidence>
<evidence type="ECO:0000313" key="3">
    <source>
        <dbReference type="EMBL" id="KAJ7735480.1"/>
    </source>
</evidence>
<feature type="region of interest" description="Disordered" evidence="1">
    <location>
        <begin position="76"/>
        <end position="99"/>
    </location>
</feature>
<gene>
    <name evidence="3" type="ORF">B0H16DRAFT_1731278</name>
</gene>
<feature type="transmembrane region" description="Helical" evidence="2">
    <location>
        <begin position="14"/>
        <end position="32"/>
    </location>
</feature>
<keyword evidence="2" id="KW-0812">Transmembrane</keyword>
<evidence type="ECO:0000313" key="4">
    <source>
        <dbReference type="Proteomes" id="UP001215598"/>
    </source>
</evidence>
<reference evidence="3" key="1">
    <citation type="submission" date="2023-03" db="EMBL/GenBank/DDBJ databases">
        <title>Massive genome expansion in bonnet fungi (Mycena s.s.) driven by repeated elements and novel gene families across ecological guilds.</title>
        <authorList>
            <consortium name="Lawrence Berkeley National Laboratory"/>
            <person name="Harder C.B."/>
            <person name="Miyauchi S."/>
            <person name="Viragh M."/>
            <person name="Kuo A."/>
            <person name="Thoen E."/>
            <person name="Andreopoulos B."/>
            <person name="Lu D."/>
            <person name="Skrede I."/>
            <person name="Drula E."/>
            <person name="Henrissat B."/>
            <person name="Morin E."/>
            <person name="Kohler A."/>
            <person name="Barry K."/>
            <person name="LaButti K."/>
            <person name="Morin E."/>
            <person name="Salamov A."/>
            <person name="Lipzen A."/>
            <person name="Mereny Z."/>
            <person name="Hegedus B."/>
            <person name="Baldrian P."/>
            <person name="Stursova M."/>
            <person name="Weitz H."/>
            <person name="Taylor A."/>
            <person name="Grigoriev I.V."/>
            <person name="Nagy L.G."/>
            <person name="Martin F."/>
            <person name="Kauserud H."/>
        </authorList>
    </citation>
    <scope>NUCLEOTIDE SEQUENCE</scope>
    <source>
        <strain evidence="3">CBHHK182m</strain>
    </source>
</reference>